<protein>
    <submittedName>
        <fullName evidence="4">UDP-glucose--(Heptosyl) LPS alpha1,3-glucosyltransferase WaaG</fullName>
    </submittedName>
</protein>
<dbReference type="GO" id="GO:0016757">
    <property type="term" value="F:glycosyltransferase activity"/>
    <property type="evidence" value="ECO:0007669"/>
    <property type="project" value="InterPro"/>
</dbReference>
<name>A0A2I1N940_9BACT</name>
<proteinExistence type="predicted"/>
<feature type="domain" description="Glycosyl transferase family 1" evidence="2">
    <location>
        <begin position="167"/>
        <end position="318"/>
    </location>
</feature>
<dbReference type="Pfam" id="PF00534">
    <property type="entry name" value="Glycos_transf_1"/>
    <property type="match status" value="1"/>
</dbReference>
<dbReference type="Pfam" id="PF13439">
    <property type="entry name" value="Glyco_transf_4"/>
    <property type="match status" value="1"/>
</dbReference>
<reference evidence="4 5" key="1">
    <citation type="submission" date="2017-12" db="EMBL/GenBank/DDBJ databases">
        <title>Phylogenetic diversity of female urinary microbiome.</title>
        <authorList>
            <person name="Thomas-White K."/>
            <person name="Wolfe A.J."/>
        </authorList>
    </citation>
    <scope>NUCLEOTIDE SEQUENCE [LARGE SCALE GENOMIC DNA]</scope>
    <source>
        <strain evidence="4 5">UMB0112</strain>
    </source>
</reference>
<dbReference type="InterPro" id="IPR001296">
    <property type="entry name" value="Glyco_trans_1"/>
</dbReference>
<dbReference type="InterPro" id="IPR028098">
    <property type="entry name" value="Glyco_trans_4-like_N"/>
</dbReference>
<comment type="caution">
    <text evidence="4">The sequence shown here is derived from an EMBL/GenBank/DDBJ whole genome shotgun (WGS) entry which is preliminary data.</text>
</comment>
<dbReference type="Gene3D" id="3.40.50.2000">
    <property type="entry name" value="Glycogen Phosphorylase B"/>
    <property type="match status" value="2"/>
</dbReference>
<sequence>MKKIIFLRANPNAIGGAENYLKRLANALKNNDINSEIRSFKGNQKISSWKKALKFNNQVCREKKDDEFYFSLERVKCADIYRAGDGVHKVYRKLKKFWWFNPLNFIYPYLEKKCFENSKKIITNSNLIKEQIITTYNIDKNKITTIYNGVNLPEMVDKSNKKLQICKELNLDKKKPLFLFVGSGFKRKGVRKFLEILSKFPNNYNAIIIGNDKNIKKYKKIALKLRINAIFLGSRKDVSRFYEASDFFIFPTHYEPFSNVILEALSYGCVCFTTKQNGASEILDDQFVMNHPTDFKILDTIKKFVDDKSIFEKQSKENMQKAKNFSIEKNASLTMKVIYENIY</sequence>
<dbReference type="CDD" id="cd03801">
    <property type="entry name" value="GT4_PimA-like"/>
    <property type="match status" value="1"/>
</dbReference>
<evidence type="ECO:0000313" key="5">
    <source>
        <dbReference type="Proteomes" id="UP000234639"/>
    </source>
</evidence>
<dbReference type="Proteomes" id="UP000234639">
    <property type="component" value="Unassembled WGS sequence"/>
</dbReference>
<dbReference type="PANTHER" id="PTHR46401:SF2">
    <property type="entry name" value="GLYCOSYLTRANSFERASE WBBK-RELATED"/>
    <property type="match status" value="1"/>
</dbReference>
<feature type="domain" description="Glycosyltransferase subfamily 4-like N-terminal" evidence="3">
    <location>
        <begin position="88"/>
        <end position="152"/>
    </location>
</feature>
<accession>A0A2I1N940</accession>
<evidence type="ECO:0000259" key="3">
    <source>
        <dbReference type="Pfam" id="PF13439"/>
    </source>
</evidence>
<dbReference type="PANTHER" id="PTHR46401">
    <property type="entry name" value="GLYCOSYLTRANSFERASE WBBK-RELATED"/>
    <property type="match status" value="1"/>
</dbReference>
<gene>
    <name evidence="4" type="ORF">CYJ41_07130</name>
</gene>
<evidence type="ECO:0000259" key="2">
    <source>
        <dbReference type="Pfam" id="PF00534"/>
    </source>
</evidence>
<evidence type="ECO:0000256" key="1">
    <source>
        <dbReference type="ARBA" id="ARBA00022679"/>
    </source>
</evidence>
<dbReference type="AlphaFoldDB" id="A0A2I1N940"/>
<evidence type="ECO:0000313" key="4">
    <source>
        <dbReference type="EMBL" id="PKZ28869.1"/>
    </source>
</evidence>
<dbReference type="SUPFAM" id="SSF53756">
    <property type="entry name" value="UDP-Glycosyltransferase/glycogen phosphorylase"/>
    <property type="match status" value="1"/>
</dbReference>
<organism evidence="4 5">
    <name type="scientific">Campylobacter ureolyticus</name>
    <dbReference type="NCBI Taxonomy" id="827"/>
    <lineage>
        <taxon>Bacteria</taxon>
        <taxon>Pseudomonadati</taxon>
        <taxon>Campylobacterota</taxon>
        <taxon>Epsilonproteobacteria</taxon>
        <taxon>Campylobacterales</taxon>
        <taxon>Campylobacteraceae</taxon>
        <taxon>Campylobacter</taxon>
    </lineage>
</organism>
<dbReference type="RefSeq" id="WP_101637561.1">
    <property type="nucleotide sequence ID" value="NZ_PKHU01000006.1"/>
</dbReference>
<dbReference type="EMBL" id="PKHU01000006">
    <property type="protein sequence ID" value="PKZ28869.1"/>
    <property type="molecule type" value="Genomic_DNA"/>
</dbReference>
<keyword evidence="1 4" id="KW-0808">Transferase</keyword>